<evidence type="ECO:0000256" key="1">
    <source>
        <dbReference type="SAM" id="MobiDB-lite"/>
    </source>
</evidence>
<feature type="compositionally biased region" description="Polar residues" evidence="1">
    <location>
        <begin position="1"/>
        <end position="13"/>
    </location>
</feature>
<reference evidence="2" key="3">
    <citation type="submission" date="2023-05" db="EMBL/GenBank/DDBJ databases">
        <authorList>
            <person name="Smith C.H."/>
        </authorList>
    </citation>
    <scope>NUCLEOTIDE SEQUENCE</scope>
    <source>
        <strain evidence="2">CHS0354</strain>
        <tissue evidence="2">Mantle</tissue>
    </source>
</reference>
<feature type="region of interest" description="Disordered" evidence="1">
    <location>
        <begin position="1"/>
        <end position="43"/>
    </location>
</feature>
<feature type="compositionally biased region" description="Basic and acidic residues" evidence="1">
    <location>
        <begin position="14"/>
        <end position="23"/>
    </location>
</feature>
<reference evidence="2" key="1">
    <citation type="journal article" date="2021" name="Genome Biol. Evol.">
        <title>A High-Quality Reference Genome for a Parasitic Bivalve with Doubly Uniparental Inheritance (Bivalvia: Unionida).</title>
        <authorList>
            <person name="Smith C.H."/>
        </authorList>
    </citation>
    <scope>NUCLEOTIDE SEQUENCE</scope>
    <source>
        <strain evidence="2">CHS0354</strain>
    </source>
</reference>
<dbReference type="Proteomes" id="UP001195483">
    <property type="component" value="Unassembled WGS sequence"/>
</dbReference>
<evidence type="ECO:0000313" key="2">
    <source>
        <dbReference type="EMBL" id="KAK3595747.1"/>
    </source>
</evidence>
<sequence length="136" mass="15891">MDVSIKTDTSASEKPSDPEHEESTETGVNAKGPQEVEKKVVDLKKRKYEKEYHSSYKTTVEKDLRQPYFTKKVFHFVCAVKYIGWRSLNTQNTKSKAKTNTNQATNKHKNATVRIYIKHTYNHWEKAQTNEKEHQS</sequence>
<feature type="compositionally biased region" description="Basic and acidic residues" evidence="1">
    <location>
        <begin position="34"/>
        <end position="43"/>
    </location>
</feature>
<reference evidence="2" key="2">
    <citation type="journal article" date="2021" name="Genome Biol. Evol.">
        <title>Developing a high-quality reference genome for a parasitic bivalve with doubly uniparental inheritance (Bivalvia: Unionida).</title>
        <authorList>
            <person name="Smith C.H."/>
        </authorList>
    </citation>
    <scope>NUCLEOTIDE SEQUENCE</scope>
    <source>
        <strain evidence="2">CHS0354</strain>
        <tissue evidence="2">Mantle</tissue>
    </source>
</reference>
<proteinExistence type="predicted"/>
<dbReference type="EMBL" id="JAEAOA010001512">
    <property type="protein sequence ID" value="KAK3595747.1"/>
    <property type="molecule type" value="Genomic_DNA"/>
</dbReference>
<evidence type="ECO:0000313" key="3">
    <source>
        <dbReference type="Proteomes" id="UP001195483"/>
    </source>
</evidence>
<dbReference type="AlphaFoldDB" id="A0AAE0SP96"/>
<name>A0AAE0SP96_9BIVA</name>
<gene>
    <name evidence="2" type="ORF">CHS0354_025376</name>
</gene>
<organism evidence="2 3">
    <name type="scientific">Potamilus streckersoni</name>
    <dbReference type="NCBI Taxonomy" id="2493646"/>
    <lineage>
        <taxon>Eukaryota</taxon>
        <taxon>Metazoa</taxon>
        <taxon>Spiralia</taxon>
        <taxon>Lophotrochozoa</taxon>
        <taxon>Mollusca</taxon>
        <taxon>Bivalvia</taxon>
        <taxon>Autobranchia</taxon>
        <taxon>Heteroconchia</taxon>
        <taxon>Palaeoheterodonta</taxon>
        <taxon>Unionida</taxon>
        <taxon>Unionoidea</taxon>
        <taxon>Unionidae</taxon>
        <taxon>Ambleminae</taxon>
        <taxon>Lampsilini</taxon>
        <taxon>Potamilus</taxon>
    </lineage>
</organism>
<comment type="caution">
    <text evidence="2">The sequence shown here is derived from an EMBL/GenBank/DDBJ whole genome shotgun (WGS) entry which is preliminary data.</text>
</comment>
<protein>
    <submittedName>
        <fullName evidence="2">Uncharacterized protein</fullName>
    </submittedName>
</protein>
<keyword evidence="3" id="KW-1185">Reference proteome</keyword>
<accession>A0AAE0SP96</accession>